<dbReference type="Proteomes" id="UP000694853">
    <property type="component" value="Unplaced"/>
</dbReference>
<dbReference type="Pfam" id="PF07734">
    <property type="entry name" value="FBA_1"/>
    <property type="match status" value="1"/>
</dbReference>
<organism evidence="2 3">
    <name type="scientific">Abrus precatorius</name>
    <name type="common">Indian licorice</name>
    <name type="synonym">Glycine abrus</name>
    <dbReference type="NCBI Taxonomy" id="3816"/>
    <lineage>
        <taxon>Eukaryota</taxon>
        <taxon>Viridiplantae</taxon>
        <taxon>Streptophyta</taxon>
        <taxon>Embryophyta</taxon>
        <taxon>Tracheophyta</taxon>
        <taxon>Spermatophyta</taxon>
        <taxon>Magnoliopsida</taxon>
        <taxon>eudicotyledons</taxon>
        <taxon>Gunneridae</taxon>
        <taxon>Pentapetalae</taxon>
        <taxon>rosids</taxon>
        <taxon>fabids</taxon>
        <taxon>Fabales</taxon>
        <taxon>Fabaceae</taxon>
        <taxon>Papilionoideae</taxon>
        <taxon>50 kb inversion clade</taxon>
        <taxon>NPAAA clade</taxon>
        <taxon>indigoferoid/millettioid clade</taxon>
        <taxon>Abreae</taxon>
        <taxon>Abrus</taxon>
    </lineage>
</organism>
<reference evidence="3" key="2">
    <citation type="submission" date="2025-08" db="UniProtKB">
        <authorList>
            <consortium name="RefSeq"/>
        </authorList>
    </citation>
    <scope>IDENTIFICATION</scope>
    <source>
        <tissue evidence="3">Young leaves</tissue>
    </source>
</reference>
<dbReference type="PROSITE" id="PS50181">
    <property type="entry name" value="FBOX"/>
    <property type="match status" value="1"/>
</dbReference>
<dbReference type="InterPro" id="IPR017451">
    <property type="entry name" value="F-box-assoc_interact_dom"/>
</dbReference>
<proteinExistence type="predicted"/>
<dbReference type="Gene3D" id="1.20.1280.50">
    <property type="match status" value="1"/>
</dbReference>
<dbReference type="Pfam" id="PF00646">
    <property type="entry name" value="F-box"/>
    <property type="match status" value="1"/>
</dbReference>
<dbReference type="SMART" id="SM00256">
    <property type="entry name" value="FBOX"/>
    <property type="match status" value="1"/>
</dbReference>
<dbReference type="KEGG" id="aprc:113853215"/>
<dbReference type="GeneID" id="113853215"/>
<dbReference type="RefSeq" id="XP_027339513.1">
    <property type="nucleotide sequence ID" value="XM_027483712.1"/>
</dbReference>
<protein>
    <submittedName>
        <fullName evidence="3">F-box/kelch-repeat protein At3g23880-like</fullName>
    </submittedName>
</protein>
<accession>A0A8B8K8P2</accession>
<dbReference type="CDD" id="cd22157">
    <property type="entry name" value="F-box_AtFBW1-like"/>
    <property type="match status" value="1"/>
</dbReference>
<gene>
    <name evidence="3" type="primary">LOC113853215</name>
</gene>
<name>A0A8B8K8P2_ABRPR</name>
<dbReference type="InterPro" id="IPR050796">
    <property type="entry name" value="SCF_F-box_component"/>
</dbReference>
<dbReference type="InterPro" id="IPR036047">
    <property type="entry name" value="F-box-like_dom_sf"/>
</dbReference>
<evidence type="ECO:0000259" key="1">
    <source>
        <dbReference type="PROSITE" id="PS50181"/>
    </source>
</evidence>
<dbReference type="PANTHER" id="PTHR31672:SF13">
    <property type="entry name" value="F-BOX PROTEIN CPR30-LIKE"/>
    <property type="match status" value="1"/>
</dbReference>
<dbReference type="InterPro" id="IPR006527">
    <property type="entry name" value="F-box-assoc_dom_typ1"/>
</dbReference>
<evidence type="ECO:0000313" key="3">
    <source>
        <dbReference type="RefSeq" id="XP_027339513.1"/>
    </source>
</evidence>
<dbReference type="InterPro" id="IPR001810">
    <property type="entry name" value="F-box_dom"/>
</dbReference>
<dbReference type="SUPFAM" id="SSF81383">
    <property type="entry name" value="F-box domain"/>
    <property type="match status" value="1"/>
</dbReference>
<sequence length="397" mass="46142">MSGTRNTPPILPQELITEILLWVPVKILMQLRCVSKSWNSLIMDPTFAKLHLQRSPSNTHVLLTFEHIDLEKDEGETCAQPCSVPRLLQSPASTINDGCFRYDEKYFVFGVCNGLVCLRDSLNGVDFKEYWIQFWNPATRFMSQVSPRLHLDLFTYKTGPFCSVKFGLGYDDLRDIYKVVVVLSDPKAKKREIRVHCLGDDCWREVLACPTFPMLGQVDGQFLNGTLNWLALRKPCVEYRWESVTVDELAIFSYDLRNETYEFLLMPEALDETPLDEPDFAVLRGCLCLSHDYMKTHVVVWLMREFGVTSSWTRLLNVGYEQFQIFSTLPRPPVPLCISENEDFVLLANYECFDIVLYNRRENRVELTEVLNSKFWLFSYDYVPSLVLPFRNQTPLQ</sequence>
<feature type="domain" description="F-box" evidence="1">
    <location>
        <begin position="11"/>
        <end position="50"/>
    </location>
</feature>
<reference evidence="2" key="1">
    <citation type="journal article" date="2019" name="Toxins">
        <title>Detection of Abrin-Like and Prepropulchellin-Like Toxin Genes and Transcripts Using Whole Genome Sequencing and Full-Length Transcript Sequencing of Abrus precatorius.</title>
        <authorList>
            <person name="Hovde B.T."/>
            <person name="Daligault H.E."/>
            <person name="Hanschen E.R."/>
            <person name="Kunde Y.A."/>
            <person name="Johnson M.B."/>
            <person name="Starkenburg S.R."/>
            <person name="Johnson S.L."/>
        </authorList>
    </citation>
    <scope>NUCLEOTIDE SEQUENCE [LARGE SCALE GENOMIC DNA]</scope>
</reference>
<keyword evidence="2" id="KW-1185">Reference proteome</keyword>
<dbReference type="NCBIfam" id="TIGR01640">
    <property type="entry name" value="F_box_assoc_1"/>
    <property type="match status" value="1"/>
</dbReference>
<dbReference type="OrthoDB" id="591557at2759"/>
<dbReference type="AlphaFoldDB" id="A0A8B8K8P2"/>
<evidence type="ECO:0000313" key="2">
    <source>
        <dbReference type="Proteomes" id="UP000694853"/>
    </source>
</evidence>
<dbReference type="PANTHER" id="PTHR31672">
    <property type="entry name" value="BNACNNG10540D PROTEIN"/>
    <property type="match status" value="1"/>
</dbReference>